<accession>A0AB72VEJ3</accession>
<name>A0AB72VEJ3_CORGB</name>
<gene>
    <name evidence="1" type="ordered locus">cgR_2886</name>
</gene>
<dbReference type="KEGG" id="cgt:cgR_2886"/>
<evidence type="ECO:0000313" key="1">
    <source>
        <dbReference type="EMBL" id="BAF55906.1"/>
    </source>
</evidence>
<reference evidence="1" key="1">
    <citation type="journal article" date="2007" name="Microbiology">
        <title>Comparative analysis of the Corynebacterium glutamicum group and complete genome sequence of strain R.</title>
        <authorList>
            <person name="Yukawa H."/>
            <person name="Omumasaba C.A."/>
            <person name="Nonaka H."/>
            <person name="Kos P."/>
            <person name="Okai N."/>
            <person name="Suzuki N."/>
            <person name="Suda M."/>
            <person name="Tsuge Y."/>
            <person name="Watanabe J."/>
            <person name="Ikeda Y."/>
            <person name="Vertes A.A."/>
            <person name="Inui M."/>
        </authorList>
    </citation>
    <scope>NUCLEOTIDE SEQUENCE</scope>
    <source>
        <strain evidence="1">R</strain>
    </source>
</reference>
<dbReference type="EMBL" id="AP009044">
    <property type="protein sequence ID" value="BAF55906.1"/>
    <property type="molecule type" value="Genomic_DNA"/>
</dbReference>
<dbReference type="AlphaFoldDB" id="A0AB72VEJ3"/>
<proteinExistence type="predicted"/>
<protein>
    <submittedName>
        <fullName evidence="1">Uncharacterized protein</fullName>
    </submittedName>
</protein>
<dbReference type="Proteomes" id="UP000006698">
    <property type="component" value="Chromosome"/>
</dbReference>
<organism evidence="1">
    <name type="scientific">Corynebacterium glutamicum (strain R)</name>
    <dbReference type="NCBI Taxonomy" id="340322"/>
    <lineage>
        <taxon>Bacteria</taxon>
        <taxon>Bacillati</taxon>
        <taxon>Actinomycetota</taxon>
        <taxon>Actinomycetes</taxon>
        <taxon>Mycobacteriales</taxon>
        <taxon>Corynebacteriaceae</taxon>
        <taxon>Corynebacterium</taxon>
    </lineage>
</organism>
<sequence length="202" mass="22070">MSTSFRLFSGRVLIEMYKVKLMKLKWLAPILPVLALAGCGNYVNVESQGLSGMSHDEDGNISFHMYICGDNAVDELTLSGGIYDGPPGTNNPALGTLKTSDPESGYVVVNIADPAPWEVVEPINLPTEQGKYIIASPRLVDKGWPILFAKEKYMPSVSTSVGMLEGIDPGLVMRDMYATSTEVFGTVDDFVEAGQQWCEDYF</sequence>